<organism evidence="1 2">
    <name type="scientific">Smallanthus sonchifolius</name>
    <dbReference type="NCBI Taxonomy" id="185202"/>
    <lineage>
        <taxon>Eukaryota</taxon>
        <taxon>Viridiplantae</taxon>
        <taxon>Streptophyta</taxon>
        <taxon>Embryophyta</taxon>
        <taxon>Tracheophyta</taxon>
        <taxon>Spermatophyta</taxon>
        <taxon>Magnoliopsida</taxon>
        <taxon>eudicotyledons</taxon>
        <taxon>Gunneridae</taxon>
        <taxon>Pentapetalae</taxon>
        <taxon>asterids</taxon>
        <taxon>campanulids</taxon>
        <taxon>Asterales</taxon>
        <taxon>Asteraceae</taxon>
        <taxon>Asteroideae</taxon>
        <taxon>Heliantheae alliance</taxon>
        <taxon>Millerieae</taxon>
        <taxon>Smallanthus</taxon>
    </lineage>
</organism>
<dbReference type="EMBL" id="CM042025">
    <property type="protein sequence ID" value="KAI3807887.1"/>
    <property type="molecule type" value="Genomic_DNA"/>
</dbReference>
<keyword evidence="2" id="KW-1185">Reference proteome</keyword>
<protein>
    <submittedName>
        <fullName evidence="1">Uncharacterized protein</fullName>
    </submittedName>
</protein>
<name>A0ACB9IJC7_9ASTR</name>
<dbReference type="Proteomes" id="UP001056120">
    <property type="component" value="Linkage Group LG08"/>
</dbReference>
<evidence type="ECO:0000313" key="1">
    <source>
        <dbReference type="EMBL" id="KAI3807887.1"/>
    </source>
</evidence>
<sequence>MTRICKLGFNFFLCVTLIGPLIDAFLIAAKASPAIEGSLHPSSLGRTLASHSSKENQGLCVSSVWFDSSRRRL</sequence>
<accession>A0ACB9IJC7</accession>
<reference evidence="1 2" key="2">
    <citation type="journal article" date="2022" name="Mol. Ecol. Resour.">
        <title>The genomes of chicory, endive, great burdock and yacon provide insights into Asteraceae paleo-polyploidization history and plant inulin production.</title>
        <authorList>
            <person name="Fan W."/>
            <person name="Wang S."/>
            <person name="Wang H."/>
            <person name="Wang A."/>
            <person name="Jiang F."/>
            <person name="Liu H."/>
            <person name="Zhao H."/>
            <person name="Xu D."/>
            <person name="Zhang Y."/>
        </authorList>
    </citation>
    <scope>NUCLEOTIDE SEQUENCE [LARGE SCALE GENOMIC DNA]</scope>
    <source>
        <strain evidence="2">cv. Yunnan</strain>
        <tissue evidence="1">Leaves</tissue>
    </source>
</reference>
<reference evidence="2" key="1">
    <citation type="journal article" date="2022" name="Mol. Ecol. Resour.">
        <title>The genomes of chicory, endive, great burdock and yacon provide insights into Asteraceae palaeo-polyploidization history and plant inulin production.</title>
        <authorList>
            <person name="Fan W."/>
            <person name="Wang S."/>
            <person name="Wang H."/>
            <person name="Wang A."/>
            <person name="Jiang F."/>
            <person name="Liu H."/>
            <person name="Zhao H."/>
            <person name="Xu D."/>
            <person name="Zhang Y."/>
        </authorList>
    </citation>
    <scope>NUCLEOTIDE SEQUENCE [LARGE SCALE GENOMIC DNA]</scope>
    <source>
        <strain evidence="2">cv. Yunnan</strain>
    </source>
</reference>
<gene>
    <name evidence="1" type="ORF">L1987_23823</name>
</gene>
<evidence type="ECO:0000313" key="2">
    <source>
        <dbReference type="Proteomes" id="UP001056120"/>
    </source>
</evidence>
<comment type="caution">
    <text evidence="1">The sequence shown here is derived from an EMBL/GenBank/DDBJ whole genome shotgun (WGS) entry which is preliminary data.</text>
</comment>
<proteinExistence type="predicted"/>